<feature type="region of interest" description="Disordered" evidence="1">
    <location>
        <begin position="1"/>
        <end position="36"/>
    </location>
</feature>
<proteinExistence type="predicted"/>
<dbReference type="Proteomes" id="UP000287651">
    <property type="component" value="Unassembled WGS sequence"/>
</dbReference>
<protein>
    <submittedName>
        <fullName evidence="2">Uncharacterized protein</fullName>
    </submittedName>
</protein>
<reference evidence="2 3" key="1">
    <citation type="journal article" date="2014" name="Agronomy (Basel)">
        <title>A Draft Genome Sequence for Ensete ventricosum, the Drought-Tolerant Tree Against Hunger.</title>
        <authorList>
            <person name="Harrison J."/>
            <person name="Moore K.A."/>
            <person name="Paszkiewicz K."/>
            <person name="Jones T."/>
            <person name="Grant M."/>
            <person name="Ambacheew D."/>
            <person name="Muzemil S."/>
            <person name="Studholme D.J."/>
        </authorList>
    </citation>
    <scope>NUCLEOTIDE SEQUENCE [LARGE SCALE GENOMIC DNA]</scope>
</reference>
<dbReference type="AlphaFoldDB" id="A0A426XK60"/>
<evidence type="ECO:0000256" key="1">
    <source>
        <dbReference type="SAM" id="MobiDB-lite"/>
    </source>
</evidence>
<feature type="compositionally biased region" description="Low complexity" evidence="1">
    <location>
        <begin position="16"/>
        <end position="32"/>
    </location>
</feature>
<comment type="caution">
    <text evidence="2">The sequence shown here is derived from an EMBL/GenBank/DDBJ whole genome shotgun (WGS) entry which is preliminary data.</text>
</comment>
<evidence type="ECO:0000313" key="2">
    <source>
        <dbReference type="EMBL" id="RRT39847.1"/>
    </source>
</evidence>
<dbReference type="EMBL" id="AMZH03019833">
    <property type="protein sequence ID" value="RRT39847.1"/>
    <property type="molecule type" value="Genomic_DNA"/>
</dbReference>
<name>A0A426XK60_ENSVE</name>
<sequence length="265" mass="27963">MLPAKHNQRSLPSSVAAPPTHLPLSSSPTPATGRRHLSHYPRPFLLSCRSSRTPSARSSSPPSLAAGTCVPSLSSLPSPPCCRCNPLLQPPTHHRPPVHVVAALSLDCLFLCRPPQFLPSSSSPLAIPAISGCSRCNPLPQLPSHSHLQHSVAHTHTVTTSSLLFPFFHAPHLPPLPPVVGHCLPLFPAASFALLLPPTPSSPSVHSSIASASCCHSASVPLSLVSPPLPAASHFFFLAGPRCPHCPFPRTQTHAPDSIAKKEEN</sequence>
<accession>A0A426XK60</accession>
<organism evidence="2 3">
    <name type="scientific">Ensete ventricosum</name>
    <name type="common">Abyssinian banana</name>
    <name type="synonym">Musa ensete</name>
    <dbReference type="NCBI Taxonomy" id="4639"/>
    <lineage>
        <taxon>Eukaryota</taxon>
        <taxon>Viridiplantae</taxon>
        <taxon>Streptophyta</taxon>
        <taxon>Embryophyta</taxon>
        <taxon>Tracheophyta</taxon>
        <taxon>Spermatophyta</taxon>
        <taxon>Magnoliopsida</taxon>
        <taxon>Liliopsida</taxon>
        <taxon>Zingiberales</taxon>
        <taxon>Musaceae</taxon>
        <taxon>Ensete</taxon>
    </lineage>
</organism>
<evidence type="ECO:0000313" key="3">
    <source>
        <dbReference type="Proteomes" id="UP000287651"/>
    </source>
</evidence>
<gene>
    <name evidence="2" type="ORF">B296_00043310</name>
</gene>